<feature type="compositionally biased region" description="Basic residues" evidence="1">
    <location>
        <begin position="352"/>
        <end position="365"/>
    </location>
</feature>
<dbReference type="InterPro" id="IPR031321">
    <property type="entry name" value="UCP012641"/>
</dbReference>
<keyword evidence="4" id="KW-1185">Reference proteome</keyword>
<evidence type="ECO:0000313" key="4">
    <source>
        <dbReference type="Proteomes" id="UP000664835"/>
    </source>
</evidence>
<evidence type="ECO:0000313" key="3">
    <source>
        <dbReference type="EMBL" id="MBO1926553.1"/>
    </source>
</evidence>
<dbReference type="InterPro" id="IPR011201">
    <property type="entry name" value="Zinc-ribbon_6_bact"/>
</dbReference>
<evidence type="ECO:0000256" key="1">
    <source>
        <dbReference type="SAM" id="MobiDB-lite"/>
    </source>
</evidence>
<reference evidence="3 4" key="1">
    <citation type="submission" date="2021-03" db="EMBL/GenBank/DDBJ databases">
        <title>Thiomicrorhabdus sp.nov.,novel sulfur-oxidizing bacteria isolated from coastal sediment.</title>
        <authorList>
            <person name="Liu X."/>
        </authorList>
    </citation>
    <scope>NUCLEOTIDE SEQUENCE [LARGE SCALE GENOMIC DNA]</scope>
    <source>
        <strain evidence="3 4">6S2-11</strain>
    </source>
</reference>
<evidence type="ECO:0000259" key="2">
    <source>
        <dbReference type="Pfam" id="PF10005"/>
    </source>
</evidence>
<dbReference type="RefSeq" id="WP_208147747.1">
    <property type="nucleotide sequence ID" value="NZ_JAGETV010000003.1"/>
</dbReference>
<comment type="caution">
    <text evidence="3">The sequence shown here is derived from an EMBL/GenBank/DDBJ whole genome shotgun (WGS) entry which is preliminary data.</text>
</comment>
<accession>A0ABS3Q323</accession>
<feature type="compositionally biased region" description="Basic and acidic residues" evidence="1">
    <location>
        <begin position="366"/>
        <end position="375"/>
    </location>
</feature>
<dbReference type="PIRSF" id="PIRSF012641">
    <property type="entry name" value="UCP012641"/>
    <property type="match status" value="1"/>
</dbReference>
<protein>
    <submittedName>
        <fullName evidence="3">Zinc-binding metallopeptidase</fullName>
    </submittedName>
</protein>
<dbReference type="EMBL" id="JAGETV010000003">
    <property type="protein sequence ID" value="MBO1926553.1"/>
    <property type="molecule type" value="Genomic_DNA"/>
</dbReference>
<sequence>MKRFYCSCSKEVGFHDHVCKNCGRDLVYDPVLGTILSGELINTDCFIVHTPDGQKNRQLIACDNRHTTVACNWALVPEDQENDCECISCRSTRSIPDQEGTDKNPTRWYKLERSKRQLMQTLIDLKAIDATQPELYEDLEFDFLEDKRSNPDLELEHVLSGHYDGLITINAAEADEGFLHTMKEQMQERYRTLLGHFRHEIGHYFWLKFFHNEEMRKKFRKVFGDEREDYSKALKRYYKSGNQSHWRSRFITPYASSHPHEDWAETWAHYMHIVDTLQTAHSYGLSDYEPHKNSFDQWFVEWGRVTQVMNALNRSMGVAEPYPFKVSDIVEGKLRFIDEMICLYALNIKSPSQRKPKKVSVKSKKTTKENRNKSK</sequence>
<dbReference type="Proteomes" id="UP000664835">
    <property type="component" value="Unassembled WGS sequence"/>
</dbReference>
<dbReference type="Pfam" id="PF15887">
    <property type="entry name" value="Peptidase_Mx"/>
    <property type="match status" value="1"/>
</dbReference>
<feature type="domain" description="Zinc-ribbon" evidence="2">
    <location>
        <begin position="4"/>
        <end position="98"/>
    </location>
</feature>
<proteinExistence type="predicted"/>
<organism evidence="3 4">
    <name type="scientific">Thiomicrorhabdus marina</name>
    <dbReference type="NCBI Taxonomy" id="2818442"/>
    <lineage>
        <taxon>Bacteria</taxon>
        <taxon>Pseudomonadati</taxon>
        <taxon>Pseudomonadota</taxon>
        <taxon>Gammaproteobacteria</taxon>
        <taxon>Thiotrichales</taxon>
        <taxon>Piscirickettsiaceae</taxon>
        <taxon>Thiomicrorhabdus</taxon>
    </lineage>
</organism>
<feature type="region of interest" description="Disordered" evidence="1">
    <location>
        <begin position="351"/>
        <end position="375"/>
    </location>
</feature>
<gene>
    <name evidence="3" type="ORF">J3998_03105</name>
</gene>
<dbReference type="Gene3D" id="3.40.390.70">
    <property type="match status" value="1"/>
</dbReference>
<dbReference type="Pfam" id="PF10005">
    <property type="entry name" value="Zn_ribbon_DZR_6"/>
    <property type="match status" value="1"/>
</dbReference>
<name>A0ABS3Q323_9GAMM</name>